<dbReference type="GO" id="GO:0005524">
    <property type="term" value="F:ATP binding"/>
    <property type="evidence" value="ECO:0007669"/>
    <property type="project" value="UniProtKB-KW"/>
</dbReference>
<dbReference type="GO" id="GO:0008478">
    <property type="term" value="F:pyridoxal kinase activity"/>
    <property type="evidence" value="ECO:0007669"/>
    <property type="project" value="UniProtKB-EC"/>
</dbReference>
<keyword evidence="3" id="KW-0547">Nucleotide-binding</keyword>
<sequence length="282" mass="30281">MSVLAISSQVVRGAVGNRAVVFALESLGFTVWSLPTITLPWHPGHGPSTRIVADDDAFEALCEDLAASPFSCEIDAVITGYFATGRQVRAAARLVKRLRETRPDLIYCLDPVLGDDGRLYRPQEIVEAVREALLPIADIATPNRFELEVLSELVLETNADLTEAARVLGPATVLVTSAYAMLSGSIGNLLVTERGSDLAEHRLIENGPHGGGDLTAALFLARTLQGLSPDQALKLATASVFEILARTAKRGANEMTLQTDAAALVTPMAMVQMRRLAAPRRR</sequence>
<dbReference type="OrthoDB" id="9800808at2"/>
<dbReference type="EC" id="2.7.1.35" evidence="1"/>
<evidence type="ECO:0000256" key="5">
    <source>
        <dbReference type="ARBA" id="ARBA00022840"/>
    </source>
</evidence>
<dbReference type="GO" id="GO:0009443">
    <property type="term" value="P:pyridoxal 5'-phosphate salvage"/>
    <property type="evidence" value="ECO:0007669"/>
    <property type="project" value="InterPro"/>
</dbReference>
<evidence type="ECO:0000313" key="8">
    <source>
        <dbReference type="Proteomes" id="UP000264310"/>
    </source>
</evidence>
<evidence type="ECO:0000313" key="7">
    <source>
        <dbReference type="EMBL" id="RFC64529.1"/>
    </source>
</evidence>
<keyword evidence="5" id="KW-0067">ATP-binding</keyword>
<proteinExistence type="predicted"/>
<feature type="domain" description="Pyridoxamine kinase/Phosphomethylpyrimidine kinase" evidence="6">
    <location>
        <begin position="71"/>
        <end position="253"/>
    </location>
</feature>
<dbReference type="NCBIfam" id="TIGR00687">
    <property type="entry name" value="pyridox_kin"/>
    <property type="match status" value="1"/>
</dbReference>
<reference evidence="7 8" key="1">
    <citation type="submission" date="2018-08" db="EMBL/GenBank/DDBJ databases">
        <title>Fulvimarina sp. 85, whole genome shotgun sequence.</title>
        <authorList>
            <person name="Tuo L."/>
        </authorList>
    </citation>
    <scope>NUCLEOTIDE SEQUENCE [LARGE SCALE GENOMIC DNA]</scope>
    <source>
        <strain evidence="7 8">85</strain>
    </source>
</reference>
<organism evidence="7 8">
    <name type="scientific">Fulvimarina endophytica</name>
    <dbReference type="NCBI Taxonomy" id="2293836"/>
    <lineage>
        <taxon>Bacteria</taxon>
        <taxon>Pseudomonadati</taxon>
        <taxon>Pseudomonadota</taxon>
        <taxon>Alphaproteobacteria</taxon>
        <taxon>Hyphomicrobiales</taxon>
        <taxon>Aurantimonadaceae</taxon>
        <taxon>Fulvimarina</taxon>
    </lineage>
</organism>
<dbReference type="RefSeq" id="WP_116682946.1">
    <property type="nucleotide sequence ID" value="NZ_QURL01000003.1"/>
</dbReference>
<evidence type="ECO:0000256" key="1">
    <source>
        <dbReference type="ARBA" id="ARBA00012104"/>
    </source>
</evidence>
<dbReference type="EMBL" id="QURL01000003">
    <property type="protein sequence ID" value="RFC64529.1"/>
    <property type="molecule type" value="Genomic_DNA"/>
</dbReference>
<dbReference type="InterPro" id="IPR004625">
    <property type="entry name" value="PyrdxlKinase"/>
</dbReference>
<dbReference type="InterPro" id="IPR029056">
    <property type="entry name" value="Ribokinase-like"/>
</dbReference>
<dbReference type="PANTHER" id="PTHR10534">
    <property type="entry name" value="PYRIDOXAL KINASE"/>
    <property type="match status" value="1"/>
</dbReference>
<dbReference type="Proteomes" id="UP000264310">
    <property type="component" value="Unassembled WGS sequence"/>
</dbReference>
<keyword evidence="4 7" id="KW-0418">Kinase</keyword>
<keyword evidence="8" id="KW-1185">Reference proteome</keyword>
<name>A0A371X5N1_9HYPH</name>
<keyword evidence="2 7" id="KW-0808">Transferase</keyword>
<evidence type="ECO:0000259" key="6">
    <source>
        <dbReference type="Pfam" id="PF08543"/>
    </source>
</evidence>
<evidence type="ECO:0000256" key="3">
    <source>
        <dbReference type="ARBA" id="ARBA00022741"/>
    </source>
</evidence>
<dbReference type="AlphaFoldDB" id="A0A371X5N1"/>
<evidence type="ECO:0000256" key="4">
    <source>
        <dbReference type="ARBA" id="ARBA00022777"/>
    </source>
</evidence>
<dbReference type="PANTHER" id="PTHR10534:SF2">
    <property type="entry name" value="PYRIDOXAL KINASE"/>
    <property type="match status" value="1"/>
</dbReference>
<dbReference type="InterPro" id="IPR013749">
    <property type="entry name" value="PM/HMP-P_kinase-1"/>
</dbReference>
<dbReference type="Pfam" id="PF08543">
    <property type="entry name" value="Phos_pyr_kin"/>
    <property type="match status" value="1"/>
</dbReference>
<protein>
    <recommendedName>
        <fullName evidence="1">pyridoxal kinase</fullName>
        <ecNumber evidence="1">2.7.1.35</ecNumber>
    </recommendedName>
</protein>
<dbReference type="GO" id="GO:0005829">
    <property type="term" value="C:cytosol"/>
    <property type="evidence" value="ECO:0007669"/>
    <property type="project" value="TreeGrafter"/>
</dbReference>
<accession>A0A371X5N1</accession>
<comment type="caution">
    <text evidence="7">The sequence shown here is derived from an EMBL/GenBank/DDBJ whole genome shotgun (WGS) entry which is preliminary data.</text>
</comment>
<dbReference type="CDD" id="cd01173">
    <property type="entry name" value="pyridoxal_pyridoxamine_kinase"/>
    <property type="match status" value="1"/>
</dbReference>
<gene>
    <name evidence="7" type="ORF">DYI37_07260</name>
</gene>
<dbReference type="SUPFAM" id="SSF53613">
    <property type="entry name" value="Ribokinase-like"/>
    <property type="match status" value="1"/>
</dbReference>
<evidence type="ECO:0000256" key="2">
    <source>
        <dbReference type="ARBA" id="ARBA00022679"/>
    </source>
</evidence>
<dbReference type="Gene3D" id="3.40.1190.20">
    <property type="match status" value="1"/>
</dbReference>